<dbReference type="InterPro" id="IPR011051">
    <property type="entry name" value="RmlC_Cupin_sf"/>
</dbReference>
<keyword evidence="8" id="KW-1185">Reference proteome</keyword>
<evidence type="ECO:0000256" key="2">
    <source>
        <dbReference type="ARBA" id="ARBA00023015"/>
    </source>
</evidence>
<dbReference type="OrthoDB" id="2536004at2"/>
<keyword evidence="3" id="KW-0238">DNA-binding</keyword>
<dbReference type="RefSeq" id="WP_024890393.1">
    <property type="nucleotide sequence ID" value="NZ_VJNA01000034.1"/>
</dbReference>
<dbReference type="InterPro" id="IPR018062">
    <property type="entry name" value="HTH_AraC-typ_CS"/>
</dbReference>
<dbReference type="SMART" id="SM00342">
    <property type="entry name" value="HTH_ARAC"/>
    <property type="match status" value="1"/>
</dbReference>
<keyword evidence="4" id="KW-0010">Activator</keyword>
<dbReference type="CDD" id="cd06124">
    <property type="entry name" value="cupin_NimR-like_N"/>
    <property type="match status" value="1"/>
</dbReference>
<dbReference type="GO" id="GO:0003700">
    <property type="term" value="F:DNA-binding transcription factor activity"/>
    <property type="evidence" value="ECO:0007669"/>
    <property type="project" value="InterPro"/>
</dbReference>
<dbReference type="GO" id="GO:0043565">
    <property type="term" value="F:sequence-specific DNA binding"/>
    <property type="evidence" value="ECO:0007669"/>
    <property type="project" value="InterPro"/>
</dbReference>
<sequence>MDDPLIAPRWAEARQGPVMCAVLRRSGRVRHTREHRHVRGQLLGTETGLLTVQAARHRWIVPASHAVWVPPQTLHAAHSHGPFAGWSVYLAPEACAALPAEPCVLALTPLLRAAVGHAAHLAADGTTDPQRLERLAAVMLDEIAASTPLPWSVPMPSDRRLRRIAQALCDHPGDPRPLADWARWAGLSSRTASRRFVAETGYSFTHWRQRLRLLHAAGRLAEGVPVVAVAAESGYRNPSSFIAVFREVFGTTPGQYAATSPRRRR</sequence>
<evidence type="ECO:0000313" key="7">
    <source>
        <dbReference type="EMBL" id="TSE21909.1"/>
    </source>
</evidence>
<keyword evidence="1" id="KW-0678">Repressor</keyword>
<dbReference type="EMBL" id="VJNA01000034">
    <property type="protein sequence ID" value="TSE21909.1"/>
    <property type="molecule type" value="Genomic_DNA"/>
</dbReference>
<accession>A0A554WE98</accession>
<proteinExistence type="predicted"/>
<evidence type="ECO:0000256" key="5">
    <source>
        <dbReference type="ARBA" id="ARBA00023163"/>
    </source>
</evidence>
<dbReference type="SUPFAM" id="SSF46689">
    <property type="entry name" value="Homeodomain-like"/>
    <property type="match status" value="1"/>
</dbReference>
<dbReference type="InterPro" id="IPR003313">
    <property type="entry name" value="AraC-bd"/>
</dbReference>
<dbReference type="InterPro" id="IPR018060">
    <property type="entry name" value="HTH_AraC"/>
</dbReference>
<dbReference type="SUPFAM" id="SSF51182">
    <property type="entry name" value="RmlC-like cupins"/>
    <property type="match status" value="1"/>
</dbReference>
<protein>
    <submittedName>
        <fullName evidence="7">HTH-type transcriptional regulator NimR</fullName>
    </submittedName>
</protein>
<evidence type="ECO:0000256" key="3">
    <source>
        <dbReference type="ARBA" id="ARBA00023125"/>
    </source>
</evidence>
<keyword evidence="2" id="KW-0805">Transcription regulation</keyword>
<dbReference type="FunFam" id="1.10.10.60:FF:000132">
    <property type="entry name" value="AraC family transcriptional regulator"/>
    <property type="match status" value="1"/>
</dbReference>
<comment type="caution">
    <text evidence="7">The sequence shown here is derived from an EMBL/GenBank/DDBJ whole genome shotgun (WGS) entry which is preliminary data.</text>
</comment>
<dbReference type="PRINTS" id="PR00032">
    <property type="entry name" value="HTHARAC"/>
</dbReference>
<keyword evidence="5" id="KW-0804">Transcription</keyword>
<dbReference type="PROSITE" id="PS01124">
    <property type="entry name" value="HTH_ARAC_FAMILY_2"/>
    <property type="match status" value="1"/>
</dbReference>
<dbReference type="InterPro" id="IPR020449">
    <property type="entry name" value="Tscrpt_reg_AraC-type_HTH"/>
</dbReference>
<dbReference type="InterPro" id="IPR009057">
    <property type="entry name" value="Homeodomain-like_sf"/>
</dbReference>
<organism evidence="7 8">
    <name type="scientific">Tepidimonas aquatica</name>
    <dbReference type="NCBI Taxonomy" id="247482"/>
    <lineage>
        <taxon>Bacteria</taxon>
        <taxon>Pseudomonadati</taxon>
        <taxon>Pseudomonadota</taxon>
        <taxon>Betaproteobacteria</taxon>
        <taxon>Burkholderiales</taxon>
        <taxon>Tepidimonas</taxon>
    </lineage>
</organism>
<evidence type="ECO:0000256" key="1">
    <source>
        <dbReference type="ARBA" id="ARBA00022491"/>
    </source>
</evidence>
<gene>
    <name evidence="7" type="primary">nimR</name>
    <name evidence="7" type="ORF">Taqua_02227</name>
</gene>
<dbReference type="PANTHER" id="PTHR11019:SF159">
    <property type="entry name" value="TRANSCRIPTIONAL REGULATOR-RELATED"/>
    <property type="match status" value="1"/>
</dbReference>
<dbReference type="Gene3D" id="1.10.10.60">
    <property type="entry name" value="Homeodomain-like"/>
    <property type="match status" value="1"/>
</dbReference>
<dbReference type="PROSITE" id="PS00041">
    <property type="entry name" value="HTH_ARAC_FAMILY_1"/>
    <property type="match status" value="1"/>
</dbReference>
<dbReference type="Pfam" id="PF02311">
    <property type="entry name" value="AraC_binding"/>
    <property type="match status" value="1"/>
</dbReference>
<dbReference type="PANTHER" id="PTHR11019">
    <property type="entry name" value="HTH-TYPE TRANSCRIPTIONAL REGULATOR NIMR"/>
    <property type="match status" value="1"/>
</dbReference>
<evidence type="ECO:0000259" key="6">
    <source>
        <dbReference type="PROSITE" id="PS01124"/>
    </source>
</evidence>
<reference evidence="7 8" key="1">
    <citation type="submission" date="2019-07" db="EMBL/GenBank/DDBJ databases">
        <title>Tepidimonas aquatica CLN-1 draft genome.</title>
        <authorList>
            <person name="Da Costa M.S."/>
            <person name="Froufe H.J.C."/>
            <person name="Egas C."/>
            <person name="Albuquerque L."/>
        </authorList>
    </citation>
    <scope>NUCLEOTIDE SEQUENCE [LARGE SCALE GENOMIC DNA]</scope>
    <source>
        <strain evidence="7 8">CLN-1</strain>
    </source>
</reference>
<dbReference type="Proteomes" id="UP000318554">
    <property type="component" value="Unassembled WGS sequence"/>
</dbReference>
<dbReference type="Pfam" id="PF12833">
    <property type="entry name" value="HTH_18"/>
    <property type="match status" value="1"/>
</dbReference>
<dbReference type="AlphaFoldDB" id="A0A554WE98"/>
<feature type="domain" description="HTH araC/xylS-type" evidence="6">
    <location>
        <begin position="162"/>
        <end position="259"/>
    </location>
</feature>
<name>A0A554WE98_9BURK</name>
<evidence type="ECO:0000256" key="4">
    <source>
        <dbReference type="ARBA" id="ARBA00023159"/>
    </source>
</evidence>
<evidence type="ECO:0000313" key="8">
    <source>
        <dbReference type="Proteomes" id="UP000318554"/>
    </source>
</evidence>